<keyword evidence="2" id="KW-1185">Reference proteome</keyword>
<proteinExistence type="predicted"/>
<evidence type="ECO:0000313" key="3">
    <source>
        <dbReference type="RefSeq" id="XP_026931329.2"/>
    </source>
</evidence>
<name>A0A6J2AS03_ACIJB</name>
<feature type="region of interest" description="Disordered" evidence="1">
    <location>
        <begin position="1"/>
        <end position="63"/>
    </location>
</feature>
<feature type="compositionally biased region" description="Low complexity" evidence="1">
    <location>
        <begin position="45"/>
        <end position="57"/>
    </location>
</feature>
<gene>
    <name evidence="3" type="primary">CYREN</name>
</gene>
<organism evidence="2 3">
    <name type="scientific">Acinonyx jubatus</name>
    <name type="common">Cheetah</name>
    <dbReference type="NCBI Taxonomy" id="32536"/>
    <lineage>
        <taxon>Eukaryota</taxon>
        <taxon>Metazoa</taxon>
        <taxon>Chordata</taxon>
        <taxon>Craniata</taxon>
        <taxon>Vertebrata</taxon>
        <taxon>Euteleostomi</taxon>
        <taxon>Mammalia</taxon>
        <taxon>Eutheria</taxon>
        <taxon>Laurasiatheria</taxon>
        <taxon>Carnivora</taxon>
        <taxon>Feliformia</taxon>
        <taxon>Felidae</taxon>
        <taxon>Felinae</taxon>
        <taxon>Acinonyx</taxon>
    </lineage>
</organism>
<feature type="compositionally biased region" description="Basic and acidic residues" evidence="1">
    <location>
        <begin position="23"/>
        <end position="38"/>
    </location>
</feature>
<reference evidence="3" key="1">
    <citation type="submission" date="2025-08" db="UniProtKB">
        <authorList>
            <consortium name="RefSeq"/>
        </authorList>
    </citation>
    <scope>IDENTIFICATION</scope>
    <source>
        <tissue evidence="3">Blood</tissue>
    </source>
</reference>
<protein>
    <submittedName>
        <fullName evidence="3">Cell cycle regulator of non-homologous end joining isoform X2</fullName>
    </submittedName>
</protein>
<evidence type="ECO:0000256" key="1">
    <source>
        <dbReference type="SAM" id="MobiDB-lite"/>
    </source>
</evidence>
<feature type="region of interest" description="Disordered" evidence="1">
    <location>
        <begin position="105"/>
        <end position="127"/>
    </location>
</feature>
<dbReference type="Proteomes" id="UP001652583">
    <property type="component" value="Chromosome A2"/>
</dbReference>
<accession>A0A6J2AS03</accession>
<dbReference type="GeneID" id="106975714"/>
<evidence type="ECO:0000313" key="2">
    <source>
        <dbReference type="Proteomes" id="UP001652583"/>
    </source>
</evidence>
<sequence length="127" mass="13788">MQRGAGKLQRQGLDEGSEEPDESESRVKEKVSRPRDSWRLPLGLGARTPTARAACRGRAGGRKWRGRAGWRTCARGRAGSLWPARQTSAPVRASLSGADCFQSGLPSGRDFKRDSHAGQTDLKFPVG</sequence>
<dbReference type="RefSeq" id="XP_026931329.2">
    <property type="nucleotide sequence ID" value="XM_027075528.2"/>
</dbReference>